<dbReference type="Gene3D" id="3.40.50.10540">
    <property type="entry name" value="Crotonobetainyl-coa:carnitine coa-transferase, domain 1"/>
    <property type="match status" value="1"/>
</dbReference>
<reference evidence="2 3" key="1">
    <citation type="submission" date="2018-01" db="EMBL/GenBank/DDBJ databases">
        <title>Whole genome analyses suggest that Burkholderia sensu lato contains two further novel genera in the rhizoxinica-symbiotica group Mycetohabitans gen. nov., and Trinickia gen. nov.: implications for the evolution of diazotrophy and nodulation in the Burkholderiaceae.</title>
        <authorList>
            <person name="Estrada-de los Santos P."/>
            <person name="Palmer M."/>
            <person name="Chavez-Ramirez B."/>
            <person name="Beukes C."/>
            <person name="Steenkamp E.T."/>
            <person name="Hirsch A.M."/>
            <person name="Manyaka P."/>
            <person name="Maluk M."/>
            <person name="Lafos M."/>
            <person name="Crook M."/>
            <person name="Gross E."/>
            <person name="Simon M.F."/>
            <person name="Bueno dos Reis Junior F."/>
            <person name="Poole P.S."/>
            <person name="Venter S.N."/>
            <person name="James E.K."/>
        </authorList>
    </citation>
    <scope>NUCLEOTIDE SEQUENCE [LARGE SCALE GENOMIC DNA]</scope>
    <source>
        <strain evidence="2 3">WSM 3937</strain>
    </source>
</reference>
<dbReference type="InterPro" id="IPR023606">
    <property type="entry name" value="CoA-Trfase_III_dom_1_sf"/>
</dbReference>
<dbReference type="RefSeq" id="WP_102634544.1">
    <property type="nucleotide sequence ID" value="NZ_CADIJZ010000021.1"/>
</dbReference>
<gene>
    <name evidence="1" type="primary">uctC_4</name>
    <name evidence="2" type="ORF">C0Z16_23890</name>
    <name evidence="1" type="ORF">LMG27174_05042</name>
</gene>
<dbReference type="EC" id="2.8.3.19" evidence="1"/>
<dbReference type="EMBL" id="CADIJZ010000021">
    <property type="protein sequence ID" value="CAB3721925.1"/>
    <property type="molecule type" value="Genomic_DNA"/>
</dbReference>
<evidence type="ECO:0000313" key="1">
    <source>
        <dbReference type="EMBL" id="CAB3721925.1"/>
    </source>
</evidence>
<accession>A0A2N7WEZ9</accession>
<dbReference type="SUPFAM" id="SSF89796">
    <property type="entry name" value="CoA-transferase family III (CaiB/BaiF)"/>
    <property type="match status" value="1"/>
</dbReference>
<evidence type="ECO:0000313" key="2">
    <source>
        <dbReference type="EMBL" id="PMS27915.1"/>
    </source>
</evidence>
<keyword evidence="1" id="KW-0808">Transferase</keyword>
<dbReference type="PANTHER" id="PTHR48228:SF5">
    <property type="entry name" value="ALPHA-METHYLACYL-COA RACEMASE"/>
    <property type="match status" value="1"/>
</dbReference>
<dbReference type="PANTHER" id="PTHR48228">
    <property type="entry name" value="SUCCINYL-COA--D-CITRAMALATE COA-TRANSFERASE"/>
    <property type="match status" value="1"/>
</dbReference>
<dbReference type="EMBL" id="PNXY01000019">
    <property type="protein sequence ID" value="PMS27915.1"/>
    <property type="molecule type" value="Genomic_DNA"/>
</dbReference>
<dbReference type="Proteomes" id="UP000235659">
    <property type="component" value="Unassembled WGS sequence"/>
</dbReference>
<reference evidence="1 4" key="2">
    <citation type="submission" date="2020-04" db="EMBL/GenBank/DDBJ databases">
        <authorList>
            <person name="De Canck E."/>
        </authorList>
    </citation>
    <scope>NUCLEOTIDE SEQUENCE [LARGE SCALE GENOMIC DNA]</scope>
    <source>
        <strain evidence="1 4">LMG 27174</strain>
    </source>
</reference>
<dbReference type="Proteomes" id="UP000494205">
    <property type="component" value="Unassembled WGS sequence"/>
</dbReference>
<dbReference type="InterPro" id="IPR003673">
    <property type="entry name" value="CoA-Trfase_fam_III"/>
</dbReference>
<dbReference type="GO" id="GO:0016740">
    <property type="term" value="F:transferase activity"/>
    <property type="evidence" value="ECO:0007669"/>
    <property type="project" value="UniProtKB-KW"/>
</dbReference>
<dbReference type="InterPro" id="IPR050509">
    <property type="entry name" value="CoA-transferase_III"/>
</dbReference>
<sequence length="389" mass="41083">MKLAGVRVVDLSQFMPGPMLASNLADHGADVVKIEPLTGDAARGSLESDSEFFVALNRGKRSIALDLKHADGRAIALRLIDNADIVIESSRPGVAARLGIDYDTVSHTNPRLVYCSLTAFGQTGPLSHVPAHDPVIQAFAGTLPRDERGAPVTSGASLAALAGSLTALSAVLMALLHARETGHGDFIDISLYDAALTAQPHLSGHALNPANGDNIDAPHGGNAIALLAAYRTADSQWLCLGGRELDFATNLLTPLGRPDLIPVAVGPAGKAQAGLRAFLSEVFLTRTLTEWLEWLEGRRVSFAPVLSLREALSHPQARARQMVKMDAAGRRHIASAIRFQRDPAEPALSIPAIGEHTVEILGTLGYTAEHIAALDNAGAVRMQHPRTGA</sequence>
<protein>
    <submittedName>
        <fullName evidence="1">Acetyl-CoA:oxalate CoA-transferase</fullName>
        <ecNumber evidence="1">2.8.3.19</ecNumber>
    </submittedName>
    <submittedName>
        <fullName evidence="2">Carnitine dehydratase</fullName>
    </submittedName>
</protein>
<dbReference type="OrthoDB" id="5294844at2"/>
<evidence type="ECO:0000313" key="3">
    <source>
        <dbReference type="Proteomes" id="UP000235659"/>
    </source>
</evidence>
<dbReference type="AlphaFoldDB" id="A0A2N7WEZ9"/>
<dbReference type="Pfam" id="PF02515">
    <property type="entry name" value="CoA_transf_3"/>
    <property type="match status" value="1"/>
</dbReference>
<keyword evidence="3" id="KW-1185">Reference proteome</keyword>
<dbReference type="InterPro" id="IPR044855">
    <property type="entry name" value="CoA-Trfase_III_dom3_sf"/>
</dbReference>
<evidence type="ECO:0000313" key="4">
    <source>
        <dbReference type="Proteomes" id="UP000494205"/>
    </source>
</evidence>
<dbReference type="Gene3D" id="3.30.1540.10">
    <property type="entry name" value="formyl-coa transferase, domain 3"/>
    <property type="match status" value="1"/>
</dbReference>
<organism evidence="1 4">
    <name type="scientific">Paraburkholderia rhynchosiae</name>
    <dbReference type="NCBI Taxonomy" id="487049"/>
    <lineage>
        <taxon>Bacteria</taxon>
        <taxon>Pseudomonadati</taxon>
        <taxon>Pseudomonadota</taxon>
        <taxon>Betaproteobacteria</taxon>
        <taxon>Burkholderiales</taxon>
        <taxon>Burkholderiaceae</taxon>
        <taxon>Paraburkholderia</taxon>
    </lineage>
</organism>
<name>A0A2N7WEZ9_9BURK</name>
<proteinExistence type="predicted"/>